<accession>A0A9D9NIL8</accession>
<feature type="transmembrane region" description="Helical" evidence="2">
    <location>
        <begin position="44"/>
        <end position="64"/>
    </location>
</feature>
<reference evidence="4" key="2">
    <citation type="journal article" date="2021" name="PeerJ">
        <title>Extensive microbial diversity within the chicken gut microbiome revealed by metagenomics and culture.</title>
        <authorList>
            <person name="Gilroy R."/>
            <person name="Ravi A."/>
            <person name="Getino M."/>
            <person name="Pursley I."/>
            <person name="Horton D.L."/>
            <person name="Alikhan N.F."/>
            <person name="Baker D."/>
            <person name="Gharbi K."/>
            <person name="Hall N."/>
            <person name="Watson M."/>
            <person name="Adriaenssens E.M."/>
            <person name="Foster-Nyarko E."/>
            <person name="Jarju S."/>
            <person name="Secka A."/>
            <person name="Antonio M."/>
            <person name="Oren A."/>
            <person name="Chaudhuri R.R."/>
            <person name="La Ragione R."/>
            <person name="Hildebrand F."/>
            <person name="Pallen M.J."/>
        </authorList>
    </citation>
    <scope>NUCLEOTIDE SEQUENCE</scope>
    <source>
        <strain evidence="4">B1-13419</strain>
    </source>
</reference>
<keyword evidence="2" id="KW-1133">Transmembrane helix</keyword>
<feature type="transmembrane region" description="Helical" evidence="2">
    <location>
        <begin position="20"/>
        <end position="38"/>
    </location>
</feature>
<evidence type="ECO:0000313" key="5">
    <source>
        <dbReference type="Proteomes" id="UP000823757"/>
    </source>
</evidence>
<name>A0A9D9NIL8_9BACT</name>
<dbReference type="AlphaFoldDB" id="A0A9D9NIL8"/>
<comment type="caution">
    <text evidence="4">The sequence shown here is derived from an EMBL/GenBank/DDBJ whole genome shotgun (WGS) entry which is preliminary data.</text>
</comment>
<dbReference type="Pfam" id="PF22827">
    <property type="entry name" value="GldL_N"/>
    <property type="match status" value="1"/>
</dbReference>
<evidence type="ECO:0000256" key="1">
    <source>
        <dbReference type="SAM" id="Coils"/>
    </source>
</evidence>
<dbReference type="EMBL" id="JADIMD010000053">
    <property type="protein sequence ID" value="MBO8474423.1"/>
    <property type="molecule type" value="Genomic_DNA"/>
</dbReference>
<organism evidence="4 5">
    <name type="scientific">Candidatus Cryptobacteroides faecigallinarum</name>
    <dbReference type="NCBI Taxonomy" id="2840763"/>
    <lineage>
        <taxon>Bacteria</taxon>
        <taxon>Pseudomonadati</taxon>
        <taxon>Bacteroidota</taxon>
        <taxon>Bacteroidia</taxon>
        <taxon>Bacteroidales</taxon>
        <taxon>Candidatus Cryptobacteroides</taxon>
    </lineage>
</organism>
<dbReference type="NCBIfam" id="TIGR03513">
    <property type="entry name" value="GldL_gliding"/>
    <property type="match status" value="1"/>
</dbReference>
<keyword evidence="1" id="KW-0175">Coiled coil</keyword>
<gene>
    <name evidence="4" type="primary">gldL</name>
    <name evidence="4" type="ORF">IAB91_03915</name>
</gene>
<feature type="domain" description="Gliding motility protein GldL-like N-terminal" evidence="3">
    <location>
        <begin position="20"/>
        <end position="79"/>
    </location>
</feature>
<dbReference type="InterPro" id="IPR019852">
    <property type="entry name" value="Motility-assoc_prot_GldL"/>
</dbReference>
<keyword evidence="2" id="KW-0472">Membrane</keyword>
<evidence type="ECO:0000256" key="2">
    <source>
        <dbReference type="SAM" id="Phobius"/>
    </source>
</evidence>
<reference evidence="4" key="1">
    <citation type="submission" date="2020-10" db="EMBL/GenBank/DDBJ databases">
        <authorList>
            <person name="Gilroy R."/>
        </authorList>
    </citation>
    <scope>NUCLEOTIDE SEQUENCE</scope>
    <source>
        <strain evidence="4">B1-13419</strain>
    </source>
</reference>
<sequence>MNKLNKFIRSSAGRKFYNFAYCWGACFVILGAVFKIAHMPYDSVLLMIGLFTEVFIFFISGFDYPAEEYKWEKIFPALGRDSVGDKTDMHAVEEAEKAYKEKVEQLKASIDDMHKAYAEQTALINTLSSKIKPEAFEELMKETEETAALLKEMNTRFSAILSSMGHKQDSNGRL</sequence>
<protein>
    <submittedName>
        <fullName evidence="4">Gliding motility protein GldL</fullName>
    </submittedName>
</protein>
<dbReference type="InterPro" id="IPR055087">
    <property type="entry name" value="GldL-like_N"/>
</dbReference>
<feature type="coiled-coil region" evidence="1">
    <location>
        <begin position="89"/>
        <end position="116"/>
    </location>
</feature>
<keyword evidence="2" id="KW-0812">Transmembrane</keyword>
<proteinExistence type="predicted"/>
<dbReference type="Proteomes" id="UP000823757">
    <property type="component" value="Unassembled WGS sequence"/>
</dbReference>
<evidence type="ECO:0000313" key="4">
    <source>
        <dbReference type="EMBL" id="MBO8474423.1"/>
    </source>
</evidence>
<evidence type="ECO:0000259" key="3">
    <source>
        <dbReference type="Pfam" id="PF22827"/>
    </source>
</evidence>